<feature type="signal peptide" evidence="1">
    <location>
        <begin position="1"/>
        <end position="23"/>
    </location>
</feature>
<evidence type="ECO:0000313" key="2">
    <source>
        <dbReference type="EMBL" id="CZF86853.1"/>
    </source>
</evidence>
<feature type="chain" id="PRO_5007282514" evidence="1">
    <location>
        <begin position="24"/>
        <end position="130"/>
    </location>
</feature>
<protein>
    <submittedName>
        <fullName evidence="2">Uncharacterized protein</fullName>
    </submittedName>
</protein>
<evidence type="ECO:0000256" key="1">
    <source>
        <dbReference type="SAM" id="SignalP"/>
    </source>
</evidence>
<reference evidence="3" key="1">
    <citation type="submission" date="2016-02" db="EMBL/GenBank/DDBJ databases">
        <authorList>
            <person name="Rodrigo-Torres Lidia"/>
            <person name="Arahal R.David."/>
        </authorList>
    </citation>
    <scope>NUCLEOTIDE SEQUENCE [LARGE SCALE GENOMIC DNA]</scope>
    <source>
        <strain evidence="3">CECT 8713</strain>
    </source>
</reference>
<dbReference type="RefSeq" id="WP_062715063.1">
    <property type="nucleotide sequence ID" value="NZ_CAWRCI010000088.1"/>
</dbReference>
<dbReference type="Proteomes" id="UP000073601">
    <property type="component" value="Unassembled WGS sequence"/>
</dbReference>
<keyword evidence="1" id="KW-0732">Signal</keyword>
<gene>
    <name evidence="2" type="ORF">GMA8713_04892</name>
</gene>
<dbReference type="AlphaFoldDB" id="A0A128FJ74"/>
<name>A0A128FJ74_9GAMM</name>
<accession>A0A128FJ74</accession>
<proteinExistence type="predicted"/>
<evidence type="ECO:0000313" key="3">
    <source>
        <dbReference type="Proteomes" id="UP000073601"/>
    </source>
</evidence>
<dbReference type="OrthoDB" id="6400387at2"/>
<dbReference type="EMBL" id="FIZY01000088">
    <property type="protein sequence ID" value="CZF86853.1"/>
    <property type="molecule type" value="Genomic_DNA"/>
</dbReference>
<keyword evidence="3" id="KW-1185">Reference proteome</keyword>
<sequence>MPIFTRFAMIIVFTALSAFSLNAAQLRHNQLLSRDHYYISLNSNDPSFQQRNIVGGEHNNRYFILGLENDVLSVSLTSLNGIAGFSVHGEGIEQRNNRYHVIAMHTWLEVSVSAHPFAEYLLEVTLHDGE</sequence>
<organism evidence="2 3">
    <name type="scientific">Grimontia marina</name>
    <dbReference type="NCBI Taxonomy" id="646534"/>
    <lineage>
        <taxon>Bacteria</taxon>
        <taxon>Pseudomonadati</taxon>
        <taxon>Pseudomonadota</taxon>
        <taxon>Gammaproteobacteria</taxon>
        <taxon>Vibrionales</taxon>
        <taxon>Vibrionaceae</taxon>
        <taxon>Grimontia</taxon>
    </lineage>
</organism>